<protein>
    <submittedName>
        <fullName evidence="13">Sodium:solute symporter</fullName>
    </submittedName>
</protein>
<feature type="transmembrane region" description="Helical" evidence="12">
    <location>
        <begin position="280"/>
        <end position="304"/>
    </location>
</feature>
<feature type="transmembrane region" description="Helical" evidence="12">
    <location>
        <begin position="379"/>
        <end position="399"/>
    </location>
</feature>
<comment type="caution">
    <text evidence="13">The sequence shown here is derived from an EMBL/GenBank/DDBJ whole genome shotgun (WGS) entry which is preliminary data.</text>
</comment>
<evidence type="ECO:0000313" key="14">
    <source>
        <dbReference type="Proteomes" id="UP000664628"/>
    </source>
</evidence>
<feature type="transmembrane region" description="Helical" evidence="12">
    <location>
        <begin position="190"/>
        <end position="208"/>
    </location>
</feature>
<sequence length="500" mass="55751">MNSTIALIILIAYFAMLITVSYYTSKGADTNTFFTANRQSPWYLVAFAMIGTSLSGVTFISVPGAVGGVFKGFEGYKGFFYFQVVLGYIIGYYVIATVLMPMYYRLNLISIYGYLEKRFGFWSYKTGAGFFLLARTVGSAVRLYVAAGVLQLAIFNDLGIPFSVSVAITILLIWLYTFKGGVKTIIITDTLQTTFLVTAVMLTIVLISRELNMSFSQVTAAIKSSPYSQVFYFENINDPRHFLKQFISGIFIAIVMTGLDQDLMQKNLTCKNIGEAQKNMFWFTITLTIVNFMFLCLGALLYIYATTKGIALPAKTDELYPLLALNHFGPVVGITFLLGITAATYASSDSALTALTTSFCIDFMNVEKKPEVERARIKHWVHIGFSVLFWIVIVIFNRLNSGDVITAVFDLAGYTYGPLLGLYSFGLFNNRSVRDKFVPIVCVLSPLVTYYVNAHSAAWFNGYTFSFERLLLNGLFTYVGMWLLSLNVPVSTAEPQSALR</sequence>
<feature type="transmembrane region" description="Helical" evidence="12">
    <location>
        <begin position="78"/>
        <end position="106"/>
    </location>
</feature>
<feature type="transmembrane region" description="Helical" evidence="12">
    <location>
        <begin position="437"/>
        <end position="458"/>
    </location>
</feature>
<dbReference type="InterPro" id="IPR038377">
    <property type="entry name" value="Na/Glc_symporter_sf"/>
</dbReference>
<feature type="transmembrane region" description="Helical" evidence="12">
    <location>
        <begin position="324"/>
        <end position="346"/>
    </location>
</feature>
<dbReference type="PROSITE" id="PS50283">
    <property type="entry name" value="NA_SOLUT_SYMP_3"/>
    <property type="match status" value="1"/>
</dbReference>
<evidence type="ECO:0000256" key="7">
    <source>
        <dbReference type="ARBA" id="ARBA00023053"/>
    </source>
</evidence>
<gene>
    <name evidence="13" type="ORF">J2I46_00700</name>
</gene>
<name>A0ABS3JAS2_9BACT</name>
<evidence type="ECO:0000256" key="9">
    <source>
        <dbReference type="ARBA" id="ARBA00023136"/>
    </source>
</evidence>
<keyword evidence="4" id="KW-1003">Cell membrane</keyword>
<feature type="transmembrane region" description="Helical" evidence="12">
    <location>
        <begin position="127"/>
        <end position="154"/>
    </location>
</feature>
<evidence type="ECO:0000256" key="6">
    <source>
        <dbReference type="ARBA" id="ARBA00022989"/>
    </source>
</evidence>
<evidence type="ECO:0000256" key="10">
    <source>
        <dbReference type="ARBA" id="ARBA00023201"/>
    </source>
</evidence>
<feature type="transmembrane region" description="Helical" evidence="12">
    <location>
        <begin position="242"/>
        <end position="259"/>
    </location>
</feature>
<dbReference type="InterPro" id="IPR051163">
    <property type="entry name" value="Sodium:Solute_Symporter_SSF"/>
</dbReference>
<evidence type="ECO:0000313" key="13">
    <source>
        <dbReference type="EMBL" id="MBO0947082.1"/>
    </source>
</evidence>
<dbReference type="PANTHER" id="PTHR42985">
    <property type="entry name" value="SODIUM-COUPLED MONOCARBOXYLATE TRANSPORTER"/>
    <property type="match status" value="1"/>
</dbReference>
<feature type="transmembrane region" description="Helical" evidence="12">
    <location>
        <begin position="43"/>
        <end position="66"/>
    </location>
</feature>
<comment type="similarity">
    <text evidence="2 11">Belongs to the sodium:solute symporter (SSF) (TC 2.A.21) family.</text>
</comment>
<keyword evidence="8" id="KW-0406">Ion transport</keyword>
<keyword evidence="6 12" id="KW-1133">Transmembrane helix</keyword>
<evidence type="ECO:0000256" key="2">
    <source>
        <dbReference type="ARBA" id="ARBA00006434"/>
    </source>
</evidence>
<dbReference type="CDD" id="cd10326">
    <property type="entry name" value="SLC5sbd_NIS-like"/>
    <property type="match status" value="1"/>
</dbReference>
<keyword evidence="5 12" id="KW-0812">Transmembrane</keyword>
<evidence type="ECO:0000256" key="5">
    <source>
        <dbReference type="ARBA" id="ARBA00022692"/>
    </source>
</evidence>
<organism evidence="13 14">
    <name type="scientific">Fibrella forsythiae</name>
    <dbReference type="NCBI Taxonomy" id="2817061"/>
    <lineage>
        <taxon>Bacteria</taxon>
        <taxon>Pseudomonadati</taxon>
        <taxon>Bacteroidota</taxon>
        <taxon>Cytophagia</taxon>
        <taxon>Cytophagales</taxon>
        <taxon>Spirosomataceae</taxon>
        <taxon>Fibrella</taxon>
    </lineage>
</organism>
<keyword evidence="14" id="KW-1185">Reference proteome</keyword>
<dbReference type="Gene3D" id="1.20.1730.10">
    <property type="entry name" value="Sodium/glucose cotransporter"/>
    <property type="match status" value="1"/>
</dbReference>
<feature type="transmembrane region" description="Helical" evidence="12">
    <location>
        <begin position="470"/>
        <end position="490"/>
    </location>
</feature>
<dbReference type="RefSeq" id="WP_207327004.1">
    <property type="nucleotide sequence ID" value="NZ_JAFMYW010000001.1"/>
</dbReference>
<reference evidence="13 14" key="1">
    <citation type="submission" date="2021-03" db="EMBL/GenBank/DDBJ databases">
        <title>Fibrella sp. HMF5405 genome sequencing and assembly.</title>
        <authorList>
            <person name="Kang H."/>
            <person name="Kim H."/>
            <person name="Bae S."/>
            <person name="Joh K."/>
        </authorList>
    </citation>
    <scope>NUCLEOTIDE SEQUENCE [LARGE SCALE GENOMIC DNA]</scope>
    <source>
        <strain evidence="13 14">HMF5405</strain>
    </source>
</reference>
<dbReference type="Pfam" id="PF00474">
    <property type="entry name" value="SSF"/>
    <property type="match status" value="1"/>
</dbReference>
<feature type="transmembrane region" description="Helical" evidence="12">
    <location>
        <begin position="6"/>
        <end position="23"/>
    </location>
</feature>
<feature type="transmembrane region" description="Helical" evidence="12">
    <location>
        <begin position="405"/>
        <end position="425"/>
    </location>
</feature>
<evidence type="ECO:0000256" key="8">
    <source>
        <dbReference type="ARBA" id="ARBA00023065"/>
    </source>
</evidence>
<evidence type="ECO:0000256" key="12">
    <source>
        <dbReference type="SAM" id="Phobius"/>
    </source>
</evidence>
<keyword evidence="9 12" id="KW-0472">Membrane</keyword>
<evidence type="ECO:0000256" key="11">
    <source>
        <dbReference type="RuleBase" id="RU362091"/>
    </source>
</evidence>
<comment type="subcellular location">
    <subcellularLocation>
        <location evidence="1">Cell membrane</location>
        <topology evidence="1">Multi-pass membrane protein</topology>
    </subcellularLocation>
</comment>
<evidence type="ECO:0000256" key="1">
    <source>
        <dbReference type="ARBA" id="ARBA00004651"/>
    </source>
</evidence>
<evidence type="ECO:0000256" key="4">
    <source>
        <dbReference type="ARBA" id="ARBA00022475"/>
    </source>
</evidence>
<feature type="transmembrane region" description="Helical" evidence="12">
    <location>
        <begin position="160"/>
        <end position="178"/>
    </location>
</feature>
<proteinExistence type="inferred from homology"/>
<accession>A0ABS3JAS2</accession>
<dbReference type="PANTHER" id="PTHR42985:SF47">
    <property type="entry name" value="INTEGRAL MEMBRANE TRANSPORT PROTEIN"/>
    <property type="match status" value="1"/>
</dbReference>
<keyword evidence="10" id="KW-0739">Sodium transport</keyword>
<keyword evidence="3" id="KW-0813">Transport</keyword>
<dbReference type="Proteomes" id="UP000664628">
    <property type="component" value="Unassembled WGS sequence"/>
</dbReference>
<evidence type="ECO:0000256" key="3">
    <source>
        <dbReference type="ARBA" id="ARBA00022448"/>
    </source>
</evidence>
<dbReference type="InterPro" id="IPR001734">
    <property type="entry name" value="Na/solute_symporter"/>
</dbReference>
<dbReference type="EMBL" id="JAFMYW010000001">
    <property type="protein sequence ID" value="MBO0947082.1"/>
    <property type="molecule type" value="Genomic_DNA"/>
</dbReference>
<keyword evidence="7" id="KW-0915">Sodium</keyword>